<name>A0AAU9MRI8_9ASTR</name>
<keyword evidence="3" id="KW-1185">Reference proteome</keyword>
<evidence type="ECO:0000313" key="2">
    <source>
        <dbReference type="EMBL" id="CAH1427263.1"/>
    </source>
</evidence>
<accession>A0AAU9MRI8</accession>
<feature type="compositionally biased region" description="Basic and acidic residues" evidence="1">
    <location>
        <begin position="39"/>
        <end position="49"/>
    </location>
</feature>
<sequence>MAIKARLKKLQKARVKNLRKLKVKMPRTRKNKAKRVRDKRANQVEEKKVEGKNGIKEEIVATSRVRLVLGDDISHQKIELKRYRMSGGFLRKTCLAFHVFHIRASFIGSFCGTGADIDEDDELEKQSLFLRPLDPFVHC</sequence>
<dbReference type="Proteomes" id="UP001157418">
    <property type="component" value="Unassembled WGS sequence"/>
</dbReference>
<comment type="caution">
    <text evidence="2">The sequence shown here is derived from an EMBL/GenBank/DDBJ whole genome shotgun (WGS) entry which is preliminary data.</text>
</comment>
<protein>
    <submittedName>
        <fullName evidence="2">Uncharacterized protein</fullName>
    </submittedName>
</protein>
<dbReference type="AlphaFoldDB" id="A0AAU9MRI8"/>
<feature type="compositionally biased region" description="Basic residues" evidence="1">
    <location>
        <begin position="28"/>
        <end position="38"/>
    </location>
</feature>
<feature type="region of interest" description="Disordered" evidence="1">
    <location>
        <begin position="28"/>
        <end position="49"/>
    </location>
</feature>
<proteinExistence type="predicted"/>
<organism evidence="2 3">
    <name type="scientific">Lactuca virosa</name>
    <dbReference type="NCBI Taxonomy" id="75947"/>
    <lineage>
        <taxon>Eukaryota</taxon>
        <taxon>Viridiplantae</taxon>
        <taxon>Streptophyta</taxon>
        <taxon>Embryophyta</taxon>
        <taxon>Tracheophyta</taxon>
        <taxon>Spermatophyta</taxon>
        <taxon>Magnoliopsida</taxon>
        <taxon>eudicotyledons</taxon>
        <taxon>Gunneridae</taxon>
        <taxon>Pentapetalae</taxon>
        <taxon>asterids</taxon>
        <taxon>campanulids</taxon>
        <taxon>Asterales</taxon>
        <taxon>Asteraceae</taxon>
        <taxon>Cichorioideae</taxon>
        <taxon>Cichorieae</taxon>
        <taxon>Lactucinae</taxon>
        <taxon>Lactuca</taxon>
    </lineage>
</organism>
<evidence type="ECO:0000313" key="3">
    <source>
        <dbReference type="Proteomes" id="UP001157418"/>
    </source>
</evidence>
<dbReference type="EMBL" id="CAKMRJ010002223">
    <property type="protein sequence ID" value="CAH1427263.1"/>
    <property type="molecule type" value="Genomic_DNA"/>
</dbReference>
<evidence type="ECO:0000256" key="1">
    <source>
        <dbReference type="SAM" id="MobiDB-lite"/>
    </source>
</evidence>
<gene>
    <name evidence="2" type="ORF">LVIROSA_LOCUS14288</name>
</gene>
<reference evidence="2 3" key="1">
    <citation type="submission" date="2022-01" db="EMBL/GenBank/DDBJ databases">
        <authorList>
            <person name="Xiong W."/>
            <person name="Schranz E."/>
        </authorList>
    </citation>
    <scope>NUCLEOTIDE SEQUENCE [LARGE SCALE GENOMIC DNA]</scope>
</reference>